<dbReference type="EMBL" id="CAEZTC010000162">
    <property type="protein sequence ID" value="CAB4567194.1"/>
    <property type="molecule type" value="Genomic_DNA"/>
</dbReference>
<keyword evidence="1" id="KW-0805">Transcription regulation</keyword>
<feature type="domain" description="HTH tetR-type" evidence="4">
    <location>
        <begin position="22"/>
        <end position="82"/>
    </location>
</feature>
<dbReference type="SUPFAM" id="SSF46689">
    <property type="entry name" value="Homeodomain-like"/>
    <property type="match status" value="1"/>
</dbReference>
<dbReference type="SUPFAM" id="SSF48498">
    <property type="entry name" value="Tetracyclin repressor-like, C-terminal domain"/>
    <property type="match status" value="1"/>
</dbReference>
<evidence type="ECO:0000256" key="3">
    <source>
        <dbReference type="ARBA" id="ARBA00023163"/>
    </source>
</evidence>
<dbReference type="InterPro" id="IPR001647">
    <property type="entry name" value="HTH_TetR"/>
</dbReference>
<evidence type="ECO:0000256" key="1">
    <source>
        <dbReference type="ARBA" id="ARBA00023015"/>
    </source>
</evidence>
<name>A0A6J6DVH3_9ZZZZ</name>
<dbReference type="AlphaFoldDB" id="A0A6J6DVH3"/>
<sequence length="214" mass="23993">MPVESSKKVVEVDGRRRRPWALASQENLLNSAIEEIAASGFERARLSDIAKRAGMTPGSIYTWFENKEDLFQAALQHALSNQLQKNQEVLADADIDNSFLRQIAALVPRNHQDDAPTNAQQLLIECYYAAWRDPKAREKLLDGIESQRQMYISIFEEGQEQGVVDNEISATSLATFLLSLHTGLAMLSLAGVPRISDSEWVTIYARLADAFRAR</sequence>
<dbReference type="Gene3D" id="1.10.10.60">
    <property type="entry name" value="Homeodomain-like"/>
    <property type="match status" value="1"/>
</dbReference>
<gene>
    <name evidence="5" type="ORF">UFOPK1572_01166</name>
    <name evidence="6" type="ORF">UFOPK2169_00245</name>
</gene>
<dbReference type="PRINTS" id="PR00455">
    <property type="entry name" value="HTHTETR"/>
</dbReference>
<evidence type="ECO:0000256" key="2">
    <source>
        <dbReference type="ARBA" id="ARBA00023125"/>
    </source>
</evidence>
<dbReference type="InterPro" id="IPR036271">
    <property type="entry name" value="Tet_transcr_reg_TetR-rel_C_sf"/>
</dbReference>
<dbReference type="PROSITE" id="PS50977">
    <property type="entry name" value="HTH_TETR_2"/>
    <property type="match status" value="1"/>
</dbReference>
<evidence type="ECO:0000313" key="5">
    <source>
        <dbReference type="EMBL" id="CAB4567194.1"/>
    </source>
</evidence>
<dbReference type="Gene3D" id="1.10.357.10">
    <property type="entry name" value="Tetracycline Repressor, domain 2"/>
    <property type="match status" value="1"/>
</dbReference>
<dbReference type="PANTHER" id="PTHR47506:SF6">
    <property type="entry name" value="HTH-TYPE TRANSCRIPTIONAL REPRESSOR NEMR"/>
    <property type="match status" value="1"/>
</dbReference>
<protein>
    <submittedName>
        <fullName evidence="5">Unannotated protein</fullName>
    </submittedName>
</protein>
<dbReference type="Pfam" id="PF00440">
    <property type="entry name" value="TetR_N"/>
    <property type="match status" value="1"/>
</dbReference>
<evidence type="ECO:0000313" key="6">
    <source>
        <dbReference type="EMBL" id="CAB4642975.1"/>
    </source>
</evidence>
<accession>A0A6J6DVH3</accession>
<organism evidence="5">
    <name type="scientific">freshwater metagenome</name>
    <dbReference type="NCBI Taxonomy" id="449393"/>
    <lineage>
        <taxon>unclassified sequences</taxon>
        <taxon>metagenomes</taxon>
        <taxon>ecological metagenomes</taxon>
    </lineage>
</organism>
<keyword evidence="3" id="KW-0804">Transcription</keyword>
<evidence type="ECO:0000259" key="4">
    <source>
        <dbReference type="PROSITE" id="PS50977"/>
    </source>
</evidence>
<dbReference type="GO" id="GO:0003677">
    <property type="term" value="F:DNA binding"/>
    <property type="evidence" value="ECO:0007669"/>
    <property type="project" value="UniProtKB-KW"/>
</dbReference>
<keyword evidence="2" id="KW-0238">DNA-binding</keyword>
<dbReference type="PANTHER" id="PTHR47506">
    <property type="entry name" value="TRANSCRIPTIONAL REGULATORY PROTEIN"/>
    <property type="match status" value="1"/>
</dbReference>
<dbReference type="EMBL" id="CAEZWE010000005">
    <property type="protein sequence ID" value="CAB4642975.1"/>
    <property type="molecule type" value="Genomic_DNA"/>
</dbReference>
<proteinExistence type="predicted"/>
<reference evidence="5" key="1">
    <citation type="submission" date="2020-05" db="EMBL/GenBank/DDBJ databases">
        <authorList>
            <person name="Chiriac C."/>
            <person name="Salcher M."/>
            <person name="Ghai R."/>
            <person name="Kavagutti S V."/>
        </authorList>
    </citation>
    <scope>NUCLEOTIDE SEQUENCE</scope>
</reference>
<dbReference type="InterPro" id="IPR009057">
    <property type="entry name" value="Homeodomain-like_sf"/>
</dbReference>